<dbReference type="STRING" id="8022.A0A060VR03"/>
<reference evidence="1" key="2">
    <citation type="submission" date="2014-03" db="EMBL/GenBank/DDBJ databases">
        <authorList>
            <person name="Genoscope - CEA"/>
        </authorList>
    </citation>
    <scope>NUCLEOTIDE SEQUENCE</scope>
</reference>
<dbReference type="InterPro" id="IPR036691">
    <property type="entry name" value="Endo/exonu/phosph_ase_sf"/>
</dbReference>
<proteinExistence type="predicted"/>
<evidence type="ECO:0000313" key="2">
    <source>
        <dbReference type="Proteomes" id="UP000193380"/>
    </source>
</evidence>
<evidence type="ECO:0000313" key="1">
    <source>
        <dbReference type="EMBL" id="CDQ57272.1"/>
    </source>
</evidence>
<gene>
    <name evidence="1" type="ORF">GSONMT00070240001</name>
</gene>
<dbReference type="PANTHER" id="PTHR47510:SF3">
    <property type="entry name" value="ENDO_EXONUCLEASE_PHOSPHATASE DOMAIN-CONTAINING PROTEIN"/>
    <property type="match status" value="1"/>
</dbReference>
<protein>
    <recommendedName>
        <fullName evidence="3">Endonuclease/exonuclease/phosphatase domain-containing protein</fullName>
    </recommendedName>
</protein>
<organism evidence="1 2">
    <name type="scientific">Oncorhynchus mykiss</name>
    <name type="common">Rainbow trout</name>
    <name type="synonym">Salmo gairdneri</name>
    <dbReference type="NCBI Taxonomy" id="8022"/>
    <lineage>
        <taxon>Eukaryota</taxon>
        <taxon>Metazoa</taxon>
        <taxon>Chordata</taxon>
        <taxon>Craniata</taxon>
        <taxon>Vertebrata</taxon>
        <taxon>Euteleostomi</taxon>
        <taxon>Actinopterygii</taxon>
        <taxon>Neopterygii</taxon>
        <taxon>Teleostei</taxon>
        <taxon>Protacanthopterygii</taxon>
        <taxon>Salmoniformes</taxon>
        <taxon>Salmonidae</taxon>
        <taxon>Salmoninae</taxon>
        <taxon>Oncorhynchus</taxon>
    </lineage>
</organism>
<dbReference type="Proteomes" id="UP000193380">
    <property type="component" value="Unassembled WGS sequence"/>
</dbReference>
<reference evidence="1" key="1">
    <citation type="journal article" date="2014" name="Nat. Commun.">
        <title>The rainbow trout genome provides novel insights into evolution after whole-genome duplication in vertebrates.</title>
        <authorList>
            <person name="Berthelot C."/>
            <person name="Brunet F."/>
            <person name="Chalopin D."/>
            <person name="Juanchich A."/>
            <person name="Bernard M."/>
            <person name="Noel B."/>
            <person name="Bento P."/>
            <person name="Da Silva C."/>
            <person name="Labadie K."/>
            <person name="Alberti A."/>
            <person name="Aury J.M."/>
            <person name="Louis A."/>
            <person name="Dehais P."/>
            <person name="Bardou P."/>
            <person name="Montfort J."/>
            <person name="Klopp C."/>
            <person name="Cabau C."/>
            <person name="Gaspin C."/>
            <person name="Thorgaard G.H."/>
            <person name="Boussaha M."/>
            <person name="Quillet E."/>
            <person name="Guyomard R."/>
            <person name="Galiana D."/>
            <person name="Bobe J."/>
            <person name="Volff J.N."/>
            <person name="Genet C."/>
            <person name="Wincker P."/>
            <person name="Jaillon O."/>
            <person name="Roest Crollius H."/>
            <person name="Guiguen Y."/>
        </authorList>
    </citation>
    <scope>NUCLEOTIDE SEQUENCE [LARGE SCALE GENOMIC DNA]</scope>
</reference>
<dbReference type="SUPFAM" id="SSF56219">
    <property type="entry name" value="DNase I-like"/>
    <property type="match status" value="1"/>
</dbReference>
<dbReference type="AlphaFoldDB" id="A0A060VR03"/>
<evidence type="ECO:0008006" key="3">
    <source>
        <dbReference type="Google" id="ProtNLM"/>
    </source>
</evidence>
<sequence>MQTWEKRGNQTKTDEGKADELLANLRFQHEYREACLLAFTESWLDDRVLDGFTLVRADRDLTVTGKPHGGGVCLLVRDQWCKSILVRETLCTPNIELLSVSLQPYYLPSEFPQLFVTVVYIQLKANIIKASEIIYNLSQKLESHSPKAPKFIFGDFNNCTLHKVLRTYHQYVKCHTRKNRTLDLCYGTIPKAFSATTRHPMGTSDHNVANLLEREKPTVKTVQIWNDNSITCLQGCFDCTMWEVFEYSSSDLDELIDVISDYANFCVESVVPTKTCKLFPNNKPWVSKHLKLLLDRKKAVYAGALRDVQRQIKRQILVDKEAYKQRVERTLASGNARVAWQGIKSMASAPHIGRGKTSADLGGYEGQNMANELNVFFSRFESDIFLSEVKQVEASLQMFQRVVVQQSDVLKLFRGYYFVEWFEESHLVLNTNKTKEMCIDFRMRTTPTSATSIRGQNIEIVEEYKYLGVLLDNKLQWSKCTDLIYKKSQQRLFCLKKFFFLL</sequence>
<accession>A0A060VR03</accession>
<dbReference type="PANTHER" id="PTHR47510">
    <property type="entry name" value="REVERSE TRANSCRIPTASE DOMAIN-CONTAINING PROTEIN"/>
    <property type="match status" value="1"/>
</dbReference>
<name>A0A060VR03_ONCMY</name>
<dbReference type="Gene3D" id="3.60.10.10">
    <property type="entry name" value="Endonuclease/exonuclease/phosphatase"/>
    <property type="match status" value="1"/>
</dbReference>
<dbReference type="EMBL" id="FR904284">
    <property type="protein sequence ID" value="CDQ57272.1"/>
    <property type="molecule type" value="Genomic_DNA"/>
</dbReference>
<dbReference type="PaxDb" id="8022-A0A060VR03"/>